<evidence type="ECO:0000259" key="4">
    <source>
        <dbReference type="Pfam" id="PF19403"/>
    </source>
</evidence>
<keyword evidence="2" id="KW-0472">Membrane</keyword>
<evidence type="ECO:0000313" key="5">
    <source>
        <dbReference type="EMBL" id="OGG23640.1"/>
    </source>
</evidence>
<feature type="signal peptide" evidence="3">
    <location>
        <begin position="1"/>
        <end position="34"/>
    </location>
</feature>
<comment type="caution">
    <text evidence="5">The sequence shown here is derived from an EMBL/GenBank/DDBJ whole genome shotgun (WGS) entry which is preliminary data.</text>
</comment>
<feature type="region of interest" description="Disordered" evidence="1">
    <location>
        <begin position="43"/>
        <end position="118"/>
    </location>
</feature>
<feature type="chain" id="PRO_5009522958" description="SpaA-like prealbumin fold domain-containing protein" evidence="3">
    <location>
        <begin position="35"/>
        <end position="1840"/>
    </location>
</feature>
<reference evidence="5 6" key="1">
    <citation type="journal article" date="2016" name="Nat. Commun.">
        <title>Thousands of microbial genomes shed light on interconnected biogeochemical processes in an aquifer system.</title>
        <authorList>
            <person name="Anantharaman K."/>
            <person name="Brown C.T."/>
            <person name="Hug L.A."/>
            <person name="Sharon I."/>
            <person name="Castelle C.J."/>
            <person name="Probst A.J."/>
            <person name="Thomas B.C."/>
            <person name="Singh A."/>
            <person name="Wilkins M.J."/>
            <person name="Karaoz U."/>
            <person name="Brodie E.L."/>
            <person name="Williams K.H."/>
            <person name="Hubbard S.S."/>
            <person name="Banfield J.F."/>
        </authorList>
    </citation>
    <scope>NUCLEOTIDE SEQUENCE [LARGE SCALE GENOMIC DNA]</scope>
</reference>
<feature type="domain" description="SpaA-like prealbumin fold" evidence="4">
    <location>
        <begin position="856"/>
        <end position="943"/>
    </location>
</feature>
<feature type="compositionally biased region" description="Polar residues" evidence="1">
    <location>
        <begin position="102"/>
        <end position="118"/>
    </location>
</feature>
<evidence type="ECO:0000256" key="1">
    <source>
        <dbReference type="SAM" id="MobiDB-lite"/>
    </source>
</evidence>
<organism evidence="5 6">
    <name type="scientific">Candidatus Gottesmanbacteria bacterium RIFCSPLOWO2_01_FULL_43_11b</name>
    <dbReference type="NCBI Taxonomy" id="1798392"/>
    <lineage>
        <taxon>Bacteria</taxon>
        <taxon>Candidatus Gottesmaniibacteriota</taxon>
    </lineage>
</organism>
<feature type="compositionally biased region" description="Low complexity" evidence="1">
    <location>
        <begin position="61"/>
        <end position="81"/>
    </location>
</feature>
<sequence>MKFFHKSISLITGLLLVLQSLVPALSIAPNYVFAQDAEEQVQEQVEPTAAIEPSPEPTFEPTPTEEVLPTPTEEVSPTPETSEPPHETSPPEPVEGDILDGVSSTIMPTPQVSSATTEEGQVNAILLHEVEANSLDLDSVDPKSATLSTDKADYAPTDTVVITGTNFDPNTNYTLSITSGDEPAYSFQTAITTDGEGSFVYAHQLDGTYRPNYQVTVTAGESTVASTTFTDSPPSGCFNDSAGANDEPGQKDLSKACVDYTGLPTSIDVDWNWDEIAWSGANTGDACSLFDTDNDGFANYSLCVRVSGDPATYQNHVLFSCTDTKADRCSGSAGIANTSSCTASVQSTDPFLTGDEYPDDTGASCTINMADVGGATASLIDVCSYPSQQPNSDPSDCIFASTASQTGLLEVRKALSPTTDSGLFNLSINSITYAFDAGHNGTTGEKVVDTGNHTFGETQGTGTILSDYTTTVQCLNAAGAQVTTTGTNPWTVNIANNADIVCTITNTLNQGTLIVEKVVVNDNGGTLLANNFSFQVDGGTAQPFEADGHNEITVSPGTYDVTEPAVSGYSTTYDNCTDVVVPNGGSATCIITNNDQQAYIIVDKTVVNDNGGLAVANDFLLTVDGNPVSDGATFAVNPGAHSVGETPLPGYTAGAWGGDCDVNAGVTVNLGETKTCTITNDDQAGMLIVKKIVTNDNGGTLETDDFTFEVNGGGAQAFEADGQNDLTVDAGSYTITEPTVTGYETSYDNCTRVAVTNGGSATCTITNDDIQPLLTVTKIVTNDNGGNAVISDFPLFVNATQVTSGVQNGFNAGSYVVSETSLTGYTGNVSGNCAGNGSVTLAIGDVKECTITNDDVAPTITLIKLVKNDNGGTADVGDFILSLGNGNVTSGVQNTVNANTAYEIDEAGPLGYEFVSIAGDPECPLVLAGNVTADEGKNITCTITNTDQPATLTLIKNLPNDNGGTAGDVAFNVYINTVASTWGSHILDAGSYTISEDTLSGYTAGIWSGDCDENGNVTLLPGDQKTCEITNDDEASTLIVKKIVVGGSASANDFTFQVNGGEPNPFEADGQNDLTLDAGTYTVTEPEVTGYSVSYDNCTEVVIPNGGTETCTITNTRDTGGLTVHKLVDSDADGVYEGADAEATVLGFDWGFDPSDTPNAMGASLSLDTDSYNVFESGVTGYHSVGWFYTNSEGSCENPAGREPPAVVDVTKDTTTNITFCNTRDLGTITVLKNIDWDESGQIGDHPNDVLGDTTWTWDIESGQQDIATGESRTLATGSYTITEDEQTYYQLVGWVCDNDTSGESNSIPVDLTQDGQNITCTFTNTPDKGTVTVNKDVDSDGDGVVDIFGSSDWIWELGSLDYPTGTTVDVVPGDYSLTEFQETDYHVTDLTCDDISLGAVESTQVSVEPGQDITCTFTNTRDTGGLTVHKMVDGGDGNFVSADPGAFTWGFDFGNTPNAMGSGLTLVTGSYNVYESEVPGYHLTGWFYTNDDASCEDTDGGEPPAVVDVTNGDTTEITFCNVRDTGDLRVNKFVDTDGDGDYDSFNPEAFKWGTESAVLAATDMGSSQTLITGTYDVFENDVLGYQFTGWYTGDPRENQFSCDNPEFTTLPTNLNVTGEGLEITLCNKLMNPVLTISKTNDAGGDKNPGDSVVFTITVEATQSAAYNVFVTDLPDGGFTYRAGSWTATKNGIPFAITEPVYASPGLWSIGDMSIGDVVVLTYIADIASDITPGLYKDLVWAFGCIFDTDCVVGDGNDVLATAIDPGFVSENYAGTGVNIVKEQQNGSSITVEQKSEVLGASTELPATGANAKWLLVAVLLFLSGVGFVSAGRLVRRYYA</sequence>
<keyword evidence="2" id="KW-1133">Transmembrane helix</keyword>
<feature type="domain" description="SpaA-like prealbumin fold" evidence="4">
    <location>
        <begin position="1033"/>
        <end position="1113"/>
    </location>
</feature>
<feature type="domain" description="SpaA-like prealbumin fold" evidence="4">
    <location>
        <begin position="1228"/>
        <end position="1322"/>
    </location>
</feature>
<keyword evidence="2" id="KW-0812">Transmembrane</keyword>
<dbReference type="Pfam" id="PF19403">
    <property type="entry name" value="SpaA_2"/>
    <property type="match status" value="9"/>
</dbReference>
<feature type="compositionally biased region" description="Low complexity" evidence="1">
    <location>
        <begin position="43"/>
        <end position="53"/>
    </location>
</feature>
<dbReference type="Gene3D" id="2.40.160.150">
    <property type="match status" value="2"/>
</dbReference>
<feature type="transmembrane region" description="Helical" evidence="2">
    <location>
        <begin position="1814"/>
        <end position="1835"/>
    </location>
</feature>
<dbReference type="Proteomes" id="UP000178759">
    <property type="component" value="Unassembled WGS sequence"/>
</dbReference>
<feature type="domain" description="SpaA-like prealbumin fold" evidence="4">
    <location>
        <begin position="511"/>
        <end position="589"/>
    </location>
</feature>
<proteinExistence type="predicted"/>
<evidence type="ECO:0000313" key="6">
    <source>
        <dbReference type="Proteomes" id="UP000178759"/>
    </source>
</evidence>
<gene>
    <name evidence="5" type="ORF">A3A79_00330</name>
</gene>
<dbReference type="STRING" id="1798392.A3A79_00330"/>
<feature type="domain" description="SpaA-like prealbumin fold" evidence="4">
    <location>
        <begin position="595"/>
        <end position="678"/>
    </location>
</feature>
<dbReference type="EMBL" id="MFJV01000001">
    <property type="protein sequence ID" value="OGG23640.1"/>
    <property type="molecule type" value="Genomic_DNA"/>
</dbReference>
<accession>A0A1F6AFW0</accession>
<keyword evidence="3" id="KW-0732">Signal</keyword>
<evidence type="ECO:0000256" key="2">
    <source>
        <dbReference type="SAM" id="Phobius"/>
    </source>
</evidence>
<feature type="domain" description="SpaA-like prealbumin fold" evidence="4">
    <location>
        <begin position="947"/>
        <end position="1029"/>
    </location>
</feature>
<feature type="domain" description="SpaA-like prealbumin fold" evidence="4">
    <location>
        <begin position="682"/>
        <end position="765"/>
    </location>
</feature>
<protein>
    <recommendedName>
        <fullName evidence="4">SpaA-like prealbumin fold domain-containing protein</fullName>
    </recommendedName>
</protein>
<evidence type="ECO:0000256" key="3">
    <source>
        <dbReference type="SAM" id="SignalP"/>
    </source>
</evidence>
<name>A0A1F6AFW0_9BACT</name>
<feature type="domain" description="SpaA-like prealbumin fold" evidence="4">
    <location>
        <begin position="773"/>
        <end position="851"/>
    </location>
</feature>
<feature type="domain" description="SpaA-like prealbumin fold" evidence="4">
    <location>
        <begin position="1365"/>
        <end position="1417"/>
    </location>
</feature>
<dbReference type="InterPro" id="IPR045826">
    <property type="entry name" value="SpaA_PFL_dom_2"/>
</dbReference>